<sequence>MTRAPGKRSPSDCAAVAGTAAKSSSLLTPRLACRGLDGPCPPKAASGKRYLDHFRPNPGHRAGPAELRVLVGMADGRQDGSLASAQSVSGHLSAFPVDPTIAAKQPNIRR</sequence>
<reference evidence="1" key="1">
    <citation type="journal article" date="2021" name="G3 (Bethesda)">
        <title>Genomic diversity, chromosomal rearrangements, and interspecies hybridization in the ogataea polymorpha species complex.</title>
        <authorList>
            <person name="Hanson S.J."/>
            <person name="Cinneide E.O."/>
            <person name="Salzberg L.I."/>
            <person name="Wolfe K.H."/>
            <person name="McGowan J."/>
            <person name="Fitzpatrick D.A."/>
            <person name="Matlin K."/>
        </authorList>
    </citation>
    <scope>NUCLEOTIDE SEQUENCE</scope>
    <source>
        <strain evidence="1">83-405-1</strain>
    </source>
</reference>
<proteinExistence type="predicted"/>
<dbReference type="AlphaFoldDB" id="A0AAN6HYK0"/>
<dbReference type="EMBL" id="JAHLUH010000019">
    <property type="protein sequence ID" value="KAG7724121.1"/>
    <property type="molecule type" value="Genomic_DNA"/>
</dbReference>
<dbReference type="Proteomes" id="UP000738402">
    <property type="component" value="Unassembled WGS sequence"/>
</dbReference>
<protein>
    <submittedName>
        <fullName evidence="1">Uncharacterized protein</fullName>
    </submittedName>
</protein>
<evidence type="ECO:0000313" key="2">
    <source>
        <dbReference type="Proteomes" id="UP000738402"/>
    </source>
</evidence>
<comment type="caution">
    <text evidence="1">The sequence shown here is derived from an EMBL/GenBank/DDBJ whole genome shotgun (WGS) entry which is preliminary data.</text>
</comment>
<accession>A0AAN6HYK0</accession>
<gene>
    <name evidence="1" type="ORF">KL933_005083</name>
</gene>
<organism evidence="1 2">
    <name type="scientific">Ogataea haglerorum</name>
    <dbReference type="NCBI Taxonomy" id="1937702"/>
    <lineage>
        <taxon>Eukaryota</taxon>
        <taxon>Fungi</taxon>
        <taxon>Dikarya</taxon>
        <taxon>Ascomycota</taxon>
        <taxon>Saccharomycotina</taxon>
        <taxon>Pichiomycetes</taxon>
        <taxon>Pichiales</taxon>
        <taxon>Pichiaceae</taxon>
        <taxon>Ogataea</taxon>
    </lineage>
</organism>
<name>A0AAN6HYK0_9ASCO</name>
<evidence type="ECO:0000313" key="1">
    <source>
        <dbReference type="EMBL" id="KAG7724121.1"/>
    </source>
</evidence>